<evidence type="ECO:0000259" key="5">
    <source>
        <dbReference type="Pfam" id="PF04542"/>
    </source>
</evidence>
<evidence type="ECO:0000256" key="3">
    <source>
        <dbReference type="ARBA" id="ARBA00023082"/>
    </source>
</evidence>
<evidence type="ECO:0000256" key="4">
    <source>
        <dbReference type="ARBA" id="ARBA00023163"/>
    </source>
</evidence>
<protein>
    <submittedName>
        <fullName evidence="7">RNA polymerase sigma-70 factor</fullName>
    </submittedName>
</protein>
<dbReference type="NCBIfam" id="TIGR02937">
    <property type="entry name" value="sigma70-ECF"/>
    <property type="match status" value="1"/>
</dbReference>
<dbReference type="InterPro" id="IPR013325">
    <property type="entry name" value="RNA_pol_sigma_r2"/>
</dbReference>
<dbReference type="GO" id="GO:0003677">
    <property type="term" value="F:DNA binding"/>
    <property type="evidence" value="ECO:0007669"/>
    <property type="project" value="InterPro"/>
</dbReference>
<dbReference type="RefSeq" id="WP_114407360.1">
    <property type="nucleotide sequence ID" value="NZ_QOWE01000014.1"/>
</dbReference>
<dbReference type="InterPro" id="IPR039425">
    <property type="entry name" value="RNA_pol_sigma-70-like"/>
</dbReference>
<dbReference type="SUPFAM" id="SSF88659">
    <property type="entry name" value="Sigma3 and sigma4 domains of RNA polymerase sigma factors"/>
    <property type="match status" value="1"/>
</dbReference>
<reference evidence="7 8" key="1">
    <citation type="submission" date="2018-07" db="EMBL/GenBank/DDBJ databases">
        <title>Genome analysis of Larkinella rosea.</title>
        <authorList>
            <person name="Zhou Z."/>
            <person name="Wang G."/>
        </authorList>
    </citation>
    <scope>NUCLEOTIDE SEQUENCE [LARGE SCALE GENOMIC DNA]</scope>
    <source>
        <strain evidence="8">zzj9</strain>
    </source>
</reference>
<dbReference type="Gene3D" id="1.10.1740.10">
    <property type="match status" value="1"/>
</dbReference>
<organism evidence="7 8">
    <name type="scientific">Larkinella punicea</name>
    <dbReference type="NCBI Taxonomy" id="2315727"/>
    <lineage>
        <taxon>Bacteria</taxon>
        <taxon>Pseudomonadati</taxon>
        <taxon>Bacteroidota</taxon>
        <taxon>Cytophagia</taxon>
        <taxon>Cytophagales</taxon>
        <taxon>Spirosomataceae</taxon>
        <taxon>Larkinella</taxon>
    </lineage>
</organism>
<dbReference type="InterPro" id="IPR007627">
    <property type="entry name" value="RNA_pol_sigma70_r2"/>
</dbReference>
<dbReference type="SUPFAM" id="SSF88946">
    <property type="entry name" value="Sigma2 domain of RNA polymerase sigma factors"/>
    <property type="match status" value="1"/>
</dbReference>
<evidence type="ECO:0000256" key="2">
    <source>
        <dbReference type="ARBA" id="ARBA00023015"/>
    </source>
</evidence>
<evidence type="ECO:0000313" key="8">
    <source>
        <dbReference type="Proteomes" id="UP000253383"/>
    </source>
</evidence>
<feature type="domain" description="RNA polymerase sigma factor 70 region 4 type 2" evidence="6">
    <location>
        <begin position="124"/>
        <end position="174"/>
    </location>
</feature>
<evidence type="ECO:0000259" key="6">
    <source>
        <dbReference type="Pfam" id="PF08281"/>
    </source>
</evidence>
<dbReference type="GO" id="GO:0016987">
    <property type="term" value="F:sigma factor activity"/>
    <property type="evidence" value="ECO:0007669"/>
    <property type="project" value="UniProtKB-KW"/>
</dbReference>
<dbReference type="Proteomes" id="UP000253383">
    <property type="component" value="Unassembled WGS sequence"/>
</dbReference>
<name>A0A368JKN0_9BACT</name>
<dbReference type="OrthoDB" id="679904at2"/>
<gene>
    <name evidence="7" type="ORF">DUE52_17660</name>
</gene>
<dbReference type="Gene3D" id="1.10.10.10">
    <property type="entry name" value="Winged helix-like DNA-binding domain superfamily/Winged helix DNA-binding domain"/>
    <property type="match status" value="1"/>
</dbReference>
<evidence type="ECO:0000313" key="7">
    <source>
        <dbReference type="EMBL" id="RCR68229.1"/>
    </source>
</evidence>
<dbReference type="InterPro" id="IPR014284">
    <property type="entry name" value="RNA_pol_sigma-70_dom"/>
</dbReference>
<dbReference type="EMBL" id="QOWE01000014">
    <property type="protein sequence ID" value="RCR68229.1"/>
    <property type="molecule type" value="Genomic_DNA"/>
</dbReference>
<dbReference type="InterPro" id="IPR036388">
    <property type="entry name" value="WH-like_DNA-bd_sf"/>
</dbReference>
<evidence type="ECO:0000256" key="1">
    <source>
        <dbReference type="ARBA" id="ARBA00010641"/>
    </source>
</evidence>
<dbReference type="PANTHER" id="PTHR43133">
    <property type="entry name" value="RNA POLYMERASE ECF-TYPE SIGMA FACTO"/>
    <property type="match status" value="1"/>
</dbReference>
<keyword evidence="2" id="KW-0805">Transcription regulation</keyword>
<feature type="domain" description="RNA polymerase sigma-70 region 2" evidence="5">
    <location>
        <begin position="27"/>
        <end position="88"/>
    </location>
</feature>
<dbReference type="GO" id="GO:0006352">
    <property type="term" value="P:DNA-templated transcription initiation"/>
    <property type="evidence" value="ECO:0007669"/>
    <property type="project" value="InterPro"/>
</dbReference>
<dbReference type="InterPro" id="IPR013249">
    <property type="entry name" value="RNA_pol_sigma70_r4_t2"/>
</dbReference>
<dbReference type="Pfam" id="PF08281">
    <property type="entry name" value="Sigma70_r4_2"/>
    <property type="match status" value="1"/>
</dbReference>
<proteinExistence type="inferred from homology"/>
<keyword evidence="4" id="KW-0804">Transcription</keyword>
<comment type="similarity">
    <text evidence="1">Belongs to the sigma-70 factor family. ECF subfamily.</text>
</comment>
<dbReference type="PANTHER" id="PTHR43133:SF46">
    <property type="entry name" value="RNA POLYMERASE SIGMA-70 FACTOR ECF SUBFAMILY"/>
    <property type="match status" value="1"/>
</dbReference>
<accession>A0A368JKN0</accession>
<dbReference type="InterPro" id="IPR013324">
    <property type="entry name" value="RNA_pol_sigma_r3/r4-like"/>
</dbReference>
<dbReference type="AlphaFoldDB" id="A0A368JKN0"/>
<comment type="caution">
    <text evidence="7">The sequence shown here is derived from an EMBL/GenBank/DDBJ whole genome shotgun (WGS) entry which is preliminary data.</text>
</comment>
<dbReference type="Pfam" id="PF04542">
    <property type="entry name" value="Sigma70_r2"/>
    <property type="match status" value="1"/>
</dbReference>
<keyword evidence="3" id="KW-0731">Sigma factor</keyword>
<keyword evidence="8" id="KW-1185">Reference proteome</keyword>
<sequence>MDYSVLCDAVLVKLFQTGDEEAFQAIYRKFWHPLFAVARKKLYSQENAEELVQDLFVDLWERRQTVQIDDLKNYLFGAVKYKILNQIKAVLIRQKYENFKIASLSDHDCHTENLLAYDDLTKALELGIAHLPDKTRQIFRLNRMENHSVREISLQLCIPERTVEYHIMQSLRTLRCHLKEYVGAV</sequence>